<accession>A0A376TFD9</accession>
<evidence type="ECO:0000256" key="1">
    <source>
        <dbReference type="SAM" id="Phobius"/>
    </source>
</evidence>
<feature type="transmembrane region" description="Helical" evidence="1">
    <location>
        <begin position="58"/>
        <end position="76"/>
    </location>
</feature>
<evidence type="ECO:0000313" key="3">
    <source>
        <dbReference type="EMBL" id="STI75568.1"/>
    </source>
</evidence>
<feature type="transmembrane region" description="Helical" evidence="1">
    <location>
        <begin position="163"/>
        <end position="182"/>
    </location>
</feature>
<evidence type="ECO:0000313" key="4">
    <source>
        <dbReference type="Proteomes" id="UP000254405"/>
    </source>
</evidence>
<proteinExistence type="predicted"/>
<organism evidence="3 4">
    <name type="scientific">Escherichia coli</name>
    <dbReference type="NCBI Taxonomy" id="562"/>
    <lineage>
        <taxon>Bacteria</taxon>
        <taxon>Pseudomonadati</taxon>
        <taxon>Pseudomonadota</taxon>
        <taxon>Gammaproteobacteria</taxon>
        <taxon>Enterobacterales</taxon>
        <taxon>Enterobacteriaceae</taxon>
        <taxon>Escherichia</taxon>
    </lineage>
</organism>
<sequence length="312" mass="35793">MIQSTRISMGLFFKYFLSLTKIDPGQNYISLPSIKSSTHIALLFMVSMGTQKLKAQSFFIFSLLLTLILFCITTLYNENTNVKLIPQMNYLMVVVALFFLNAVIFLFMLMKYFTNKQILPTLILSLAFLSGLIYLVETIVIIHKPINGSTLIQTKSNDVSIFYIFRQLSFICLTSLALFCYGKDNILDNNKKKTGILLLALIPFLVFPLLAHNLSSYNADYSLYVVDYCPDNHTATWGINYTKILVCLWAFLLFFIIMRTRLASELWPLIALLCLASLCCNLLLLTLDEYNYTIWYISRGLKFPVNCLLCLF</sequence>
<feature type="transmembrane region" description="Helical" evidence="1">
    <location>
        <begin position="269"/>
        <end position="287"/>
    </location>
</feature>
<dbReference type="Proteomes" id="UP000254405">
    <property type="component" value="Unassembled WGS sequence"/>
</dbReference>
<keyword evidence="1" id="KW-1133">Transmembrane helix</keyword>
<feature type="domain" description="Membrane-associated sensor" evidence="2">
    <location>
        <begin position="90"/>
        <end position="300"/>
    </location>
</feature>
<dbReference type="Pfam" id="PF17158">
    <property type="entry name" value="MASE4"/>
    <property type="match status" value="1"/>
</dbReference>
<keyword evidence="1" id="KW-0812">Transmembrane</keyword>
<dbReference type="EMBL" id="UGCO01000001">
    <property type="protein sequence ID" value="STI75568.1"/>
    <property type="molecule type" value="Genomic_DNA"/>
</dbReference>
<evidence type="ECO:0000259" key="2">
    <source>
        <dbReference type="Pfam" id="PF17158"/>
    </source>
</evidence>
<feature type="transmembrane region" description="Helical" evidence="1">
    <location>
        <begin position="88"/>
        <end position="110"/>
    </location>
</feature>
<dbReference type="AlphaFoldDB" id="A0A376TFD9"/>
<feature type="transmembrane region" description="Helical" evidence="1">
    <location>
        <begin position="194"/>
        <end position="215"/>
    </location>
</feature>
<keyword evidence="1" id="KW-0472">Membrane</keyword>
<gene>
    <name evidence="3" type="primary">yeaI_2</name>
    <name evidence="3" type="ORF">NCTC8985_00798</name>
</gene>
<protein>
    <submittedName>
        <fullName evidence="3">Putative signal transduction protein</fullName>
    </submittedName>
</protein>
<name>A0A376TFD9_ECOLX</name>
<dbReference type="InterPro" id="IPR033424">
    <property type="entry name" value="MASE4"/>
</dbReference>
<feature type="transmembrane region" description="Helical" evidence="1">
    <location>
        <begin position="235"/>
        <end position="257"/>
    </location>
</feature>
<feature type="transmembrane region" description="Helical" evidence="1">
    <location>
        <begin position="122"/>
        <end position="143"/>
    </location>
</feature>
<reference evidence="3 4" key="1">
    <citation type="submission" date="2018-06" db="EMBL/GenBank/DDBJ databases">
        <authorList>
            <consortium name="Pathogen Informatics"/>
            <person name="Doyle S."/>
        </authorList>
    </citation>
    <scope>NUCLEOTIDE SEQUENCE [LARGE SCALE GENOMIC DNA]</scope>
    <source>
        <strain evidence="3 4">NCTC8985</strain>
    </source>
</reference>